<accession>A0A8D8BHX7</accession>
<name>A0A8D8BHX7_CULPI</name>
<dbReference type="EMBL" id="HBUE01260526">
    <property type="protein sequence ID" value="CAG6558751.1"/>
    <property type="molecule type" value="Transcribed_RNA"/>
</dbReference>
<proteinExistence type="predicted"/>
<dbReference type="EMBL" id="HBUE01077180">
    <property type="protein sequence ID" value="CAG6475745.1"/>
    <property type="molecule type" value="Transcribed_RNA"/>
</dbReference>
<reference evidence="2" key="1">
    <citation type="submission" date="2021-05" db="EMBL/GenBank/DDBJ databases">
        <authorList>
            <person name="Alioto T."/>
            <person name="Alioto T."/>
            <person name="Gomez Garrido J."/>
        </authorList>
    </citation>
    <scope>NUCLEOTIDE SEQUENCE</scope>
</reference>
<feature type="region of interest" description="Disordered" evidence="1">
    <location>
        <begin position="51"/>
        <end position="105"/>
    </location>
</feature>
<evidence type="ECO:0000313" key="2">
    <source>
        <dbReference type="EMBL" id="CAG6475757.1"/>
    </source>
</evidence>
<dbReference type="EMBL" id="HBUE01077192">
    <property type="protein sequence ID" value="CAG6475755.1"/>
    <property type="molecule type" value="Transcribed_RNA"/>
</dbReference>
<dbReference type="EMBL" id="HBUE01077196">
    <property type="protein sequence ID" value="CAG6475759.1"/>
    <property type="molecule type" value="Transcribed_RNA"/>
</dbReference>
<dbReference type="AlphaFoldDB" id="A0A8D8BHX7"/>
<evidence type="ECO:0000256" key="1">
    <source>
        <dbReference type="SAM" id="MobiDB-lite"/>
    </source>
</evidence>
<dbReference type="EMBL" id="HBUE01077190">
    <property type="protein sequence ID" value="CAG6475753.1"/>
    <property type="molecule type" value="Transcribed_RNA"/>
</dbReference>
<dbReference type="EMBL" id="HBUE01155437">
    <property type="protein sequence ID" value="CAG6507407.1"/>
    <property type="molecule type" value="Transcribed_RNA"/>
</dbReference>
<dbReference type="EMBL" id="HBUE01155438">
    <property type="protein sequence ID" value="CAG6507408.1"/>
    <property type="molecule type" value="Transcribed_RNA"/>
</dbReference>
<feature type="compositionally biased region" description="Basic and acidic residues" evidence="1">
    <location>
        <begin position="73"/>
        <end position="89"/>
    </location>
</feature>
<dbReference type="EMBL" id="HBUE01260525">
    <property type="protein sequence ID" value="CAG6558750.1"/>
    <property type="molecule type" value="Transcribed_RNA"/>
</dbReference>
<sequence length="105" mass="11460">MLAGLQSARDALHPDVADTLTRLAQERNARIQMTELQKELKKDTLARCRSGTVRNAGTSSSLGQLLPVGSDLRPGERKRLHRVRAESRLEPVPPVSARLPGNASL</sequence>
<feature type="compositionally biased region" description="Polar residues" evidence="1">
    <location>
        <begin position="52"/>
        <end position="63"/>
    </location>
</feature>
<dbReference type="EMBL" id="HBUE01077195">
    <property type="protein sequence ID" value="CAG6475757.1"/>
    <property type="molecule type" value="Transcribed_RNA"/>
</dbReference>
<protein>
    <submittedName>
        <fullName evidence="2">(northern house mosquito) hypothetical protein</fullName>
    </submittedName>
</protein>
<organism evidence="2">
    <name type="scientific">Culex pipiens</name>
    <name type="common">House mosquito</name>
    <dbReference type="NCBI Taxonomy" id="7175"/>
    <lineage>
        <taxon>Eukaryota</taxon>
        <taxon>Metazoa</taxon>
        <taxon>Ecdysozoa</taxon>
        <taxon>Arthropoda</taxon>
        <taxon>Hexapoda</taxon>
        <taxon>Insecta</taxon>
        <taxon>Pterygota</taxon>
        <taxon>Neoptera</taxon>
        <taxon>Endopterygota</taxon>
        <taxon>Diptera</taxon>
        <taxon>Nematocera</taxon>
        <taxon>Culicoidea</taxon>
        <taxon>Culicidae</taxon>
        <taxon>Culicinae</taxon>
        <taxon>Culicini</taxon>
        <taxon>Culex</taxon>
        <taxon>Culex</taxon>
    </lineage>
</organism>